<dbReference type="Proteomes" id="UP000017127">
    <property type="component" value="Unassembled WGS sequence"/>
</dbReference>
<dbReference type="OrthoDB" id="426647at2"/>
<evidence type="ECO:0000313" key="2">
    <source>
        <dbReference type="EMBL" id="ERT07424.1"/>
    </source>
</evidence>
<reference evidence="2 3" key="1">
    <citation type="journal article" date="2013" name="Front. Microbiol.">
        <title>Comparative genomic analyses of the cyanobacterium, Lyngbya aestuarii BL J, a powerful hydrogen producer.</title>
        <authorList>
            <person name="Kothari A."/>
            <person name="Vaughn M."/>
            <person name="Garcia-Pichel F."/>
        </authorList>
    </citation>
    <scope>NUCLEOTIDE SEQUENCE [LARGE SCALE GENOMIC DNA]</scope>
    <source>
        <strain evidence="2 3">BL J</strain>
    </source>
</reference>
<dbReference type="RefSeq" id="WP_023066437.1">
    <property type="nucleotide sequence ID" value="NZ_AUZM01000022.1"/>
</dbReference>
<feature type="chain" id="PRO_5004686261" evidence="1">
    <location>
        <begin position="26"/>
        <end position="112"/>
    </location>
</feature>
<gene>
    <name evidence="2" type="ORF">M595_2624</name>
</gene>
<protein>
    <submittedName>
        <fullName evidence="2">Uncharacterized protein</fullName>
    </submittedName>
</protein>
<evidence type="ECO:0000256" key="1">
    <source>
        <dbReference type="SAM" id="SignalP"/>
    </source>
</evidence>
<feature type="signal peptide" evidence="1">
    <location>
        <begin position="1"/>
        <end position="25"/>
    </location>
</feature>
<evidence type="ECO:0000313" key="3">
    <source>
        <dbReference type="Proteomes" id="UP000017127"/>
    </source>
</evidence>
<organism evidence="2 3">
    <name type="scientific">Lyngbya aestuarii BL J</name>
    <dbReference type="NCBI Taxonomy" id="1348334"/>
    <lineage>
        <taxon>Bacteria</taxon>
        <taxon>Bacillati</taxon>
        <taxon>Cyanobacteriota</taxon>
        <taxon>Cyanophyceae</taxon>
        <taxon>Oscillatoriophycideae</taxon>
        <taxon>Oscillatoriales</taxon>
        <taxon>Microcoleaceae</taxon>
        <taxon>Lyngbya</taxon>
    </lineage>
</organism>
<keyword evidence="1" id="KW-0732">Signal</keyword>
<sequence length="112" mass="12204">MKILKLSVILLSAILGYGTITSVTAQPTQEQPKNPYPQEVTDAYLEACLQGSMAQGLTEKQSKSLCTCTLEQFQARYTFDEFVQVYAETNQSDEPPAAIFDVGTACAATLTQ</sequence>
<keyword evidence="3" id="KW-1185">Reference proteome</keyword>
<dbReference type="EMBL" id="AUZM01000022">
    <property type="protein sequence ID" value="ERT07424.1"/>
    <property type="molecule type" value="Genomic_DNA"/>
</dbReference>
<dbReference type="AlphaFoldDB" id="U7QHJ5"/>
<accession>U7QHJ5</accession>
<name>U7QHJ5_9CYAN</name>
<proteinExistence type="predicted"/>
<comment type="caution">
    <text evidence="2">The sequence shown here is derived from an EMBL/GenBank/DDBJ whole genome shotgun (WGS) entry which is preliminary data.</text>
</comment>